<organism evidence="2 3">
    <name type="scientific">Actinoplanes ianthinogenes</name>
    <dbReference type="NCBI Taxonomy" id="122358"/>
    <lineage>
        <taxon>Bacteria</taxon>
        <taxon>Bacillati</taxon>
        <taxon>Actinomycetota</taxon>
        <taxon>Actinomycetes</taxon>
        <taxon>Micromonosporales</taxon>
        <taxon>Micromonosporaceae</taxon>
        <taxon>Actinoplanes</taxon>
    </lineage>
</organism>
<dbReference type="Proteomes" id="UP000676967">
    <property type="component" value="Chromosome"/>
</dbReference>
<name>A0ABM7LJK8_9ACTN</name>
<evidence type="ECO:0000256" key="1">
    <source>
        <dbReference type="SAM" id="MobiDB-lite"/>
    </source>
</evidence>
<dbReference type="RefSeq" id="WP_189334155.1">
    <property type="nucleotide sequence ID" value="NZ_AP023356.1"/>
</dbReference>
<gene>
    <name evidence="2" type="ORF">Aiant_00930</name>
</gene>
<reference evidence="2 3" key="1">
    <citation type="submission" date="2020-08" db="EMBL/GenBank/DDBJ databases">
        <title>Whole genome shotgun sequence of Actinoplanes ianthinogenes NBRC 13996.</title>
        <authorList>
            <person name="Komaki H."/>
            <person name="Tamura T."/>
        </authorList>
    </citation>
    <scope>NUCLEOTIDE SEQUENCE [LARGE SCALE GENOMIC DNA]</scope>
    <source>
        <strain evidence="2 3">NBRC 13996</strain>
    </source>
</reference>
<evidence type="ECO:0000313" key="2">
    <source>
        <dbReference type="EMBL" id="BCJ39436.1"/>
    </source>
</evidence>
<protein>
    <submittedName>
        <fullName evidence="2">Uncharacterized protein</fullName>
    </submittedName>
</protein>
<feature type="region of interest" description="Disordered" evidence="1">
    <location>
        <begin position="17"/>
        <end position="37"/>
    </location>
</feature>
<keyword evidence="3" id="KW-1185">Reference proteome</keyword>
<proteinExistence type="predicted"/>
<feature type="compositionally biased region" description="Acidic residues" evidence="1">
    <location>
        <begin position="26"/>
        <end position="35"/>
    </location>
</feature>
<sequence length="62" mass="6872">MTLTGYEWATAARELAETAGVRDDARDEDPEVEQDGAEHWKTLDRISAQLGGPAHPGFGRYR</sequence>
<dbReference type="EMBL" id="AP023356">
    <property type="protein sequence ID" value="BCJ39436.1"/>
    <property type="molecule type" value="Genomic_DNA"/>
</dbReference>
<accession>A0ABM7LJK8</accession>
<evidence type="ECO:0000313" key="3">
    <source>
        <dbReference type="Proteomes" id="UP000676967"/>
    </source>
</evidence>